<dbReference type="Proteomes" id="UP000499080">
    <property type="component" value="Unassembled WGS sequence"/>
</dbReference>
<evidence type="ECO:0000256" key="9">
    <source>
        <dbReference type="SAM" id="MobiDB-lite"/>
    </source>
</evidence>
<evidence type="ECO:0000256" key="7">
    <source>
        <dbReference type="ARBA" id="ARBA00023125"/>
    </source>
</evidence>
<keyword evidence="3" id="KW-0547">Nucleotide-binding</keyword>
<evidence type="ECO:0000256" key="2">
    <source>
        <dbReference type="ARBA" id="ARBA00007025"/>
    </source>
</evidence>
<evidence type="ECO:0000256" key="6">
    <source>
        <dbReference type="ARBA" id="ARBA00022840"/>
    </source>
</evidence>
<keyword evidence="6" id="KW-0067">ATP-binding</keyword>
<comment type="subcellular location">
    <subcellularLocation>
        <location evidence="1">Nucleus</location>
    </subcellularLocation>
</comment>
<evidence type="ECO:0000313" key="12">
    <source>
        <dbReference type="Proteomes" id="UP000499080"/>
    </source>
</evidence>
<evidence type="ECO:0000256" key="3">
    <source>
        <dbReference type="ARBA" id="ARBA00022741"/>
    </source>
</evidence>
<keyword evidence="7" id="KW-0238">DNA-binding</keyword>
<dbReference type="SUPFAM" id="SSF52540">
    <property type="entry name" value="P-loop containing nucleoside triphosphate hydrolases"/>
    <property type="match status" value="1"/>
</dbReference>
<dbReference type="InterPro" id="IPR044574">
    <property type="entry name" value="ARIP4-like"/>
</dbReference>
<protein>
    <submittedName>
        <fullName evidence="11">Transcriptional regulator ATRX</fullName>
    </submittedName>
</protein>
<dbReference type="InterPro" id="IPR027417">
    <property type="entry name" value="P-loop_NTPase"/>
</dbReference>
<dbReference type="Pfam" id="PF00271">
    <property type="entry name" value="Helicase_C"/>
    <property type="match status" value="1"/>
</dbReference>
<dbReference type="OrthoDB" id="21111at2759"/>
<feature type="region of interest" description="Disordered" evidence="9">
    <location>
        <begin position="29"/>
        <end position="55"/>
    </location>
</feature>
<dbReference type="PANTHER" id="PTHR45797">
    <property type="entry name" value="RAD54-LIKE"/>
    <property type="match status" value="1"/>
</dbReference>
<accession>A0A4Y2SWM1</accession>
<reference evidence="11 12" key="1">
    <citation type="journal article" date="2019" name="Sci. Rep.">
        <title>Orb-weaving spider Araneus ventricosus genome elucidates the spidroin gene catalogue.</title>
        <authorList>
            <person name="Kono N."/>
            <person name="Nakamura H."/>
            <person name="Ohtoshi R."/>
            <person name="Moran D.A.P."/>
            <person name="Shinohara A."/>
            <person name="Yoshida Y."/>
            <person name="Fujiwara M."/>
            <person name="Mori M."/>
            <person name="Tomita M."/>
            <person name="Arakawa K."/>
        </authorList>
    </citation>
    <scope>NUCLEOTIDE SEQUENCE [LARGE SCALE GENOMIC DNA]</scope>
</reference>
<dbReference type="GO" id="GO:0016887">
    <property type="term" value="F:ATP hydrolysis activity"/>
    <property type="evidence" value="ECO:0007669"/>
    <property type="project" value="InterPro"/>
</dbReference>
<evidence type="ECO:0000313" key="11">
    <source>
        <dbReference type="EMBL" id="GBN92798.1"/>
    </source>
</evidence>
<dbReference type="AlphaFoldDB" id="A0A4Y2SWM1"/>
<dbReference type="InterPro" id="IPR001650">
    <property type="entry name" value="Helicase_C-like"/>
</dbReference>
<keyword evidence="8" id="KW-0539">Nucleus</keyword>
<comment type="similarity">
    <text evidence="2">Belongs to the SNF2/RAD54 helicase family.</text>
</comment>
<evidence type="ECO:0000256" key="1">
    <source>
        <dbReference type="ARBA" id="ARBA00004123"/>
    </source>
</evidence>
<dbReference type="GO" id="GO:0005524">
    <property type="term" value="F:ATP binding"/>
    <property type="evidence" value="ECO:0007669"/>
    <property type="project" value="UniProtKB-KW"/>
</dbReference>
<comment type="caution">
    <text evidence="11">The sequence shown here is derived from an EMBL/GenBank/DDBJ whole genome shotgun (WGS) entry which is preliminary data.</text>
</comment>
<proteinExistence type="inferred from homology"/>
<keyword evidence="4" id="KW-0378">Hydrolase</keyword>
<sequence length="231" mass="26915">MLRNLCTHPYLIQTSHERSEKRRLLKEDYEEDEEFINDESEEEAENSSNSDVDEVVRKYKTRSRQNGSGDDIEEEPLEAIKVKTWFDDFISEEDKYKLELSGKMVLLVDILKECEAIGDKVIVFSQSLLTFDLIEDLLSYLDEQPVTEEEESRDIRNTWRKNVDYFRMDGSTSAEFRKQFIDYFNDPANDRARLFLVSTKAGGLGTNLVGANRRVMLDASWNPSHDVLSIF</sequence>
<dbReference type="GO" id="GO:0003677">
    <property type="term" value="F:DNA binding"/>
    <property type="evidence" value="ECO:0007669"/>
    <property type="project" value="UniProtKB-KW"/>
</dbReference>
<evidence type="ECO:0000256" key="8">
    <source>
        <dbReference type="ARBA" id="ARBA00023242"/>
    </source>
</evidence>
<keyword evidence="5" id="KW-0347">Helicase</keyword>
<dbReference type="GO" id="GO:0004386">
    <property type="term" value="F:helicase activity"/>
    <property type="evidence" value="ECO:0007669"/>
    <property type="project" value="UniProtKB-KW"/>
</dbReference>
<dbReference type="EMBL" id="BGPR01024601">
    <property type="protein sequence ID" value="GBN92798.1"/>
    <property type="molecule type" value="Genomic_DNA"/>
</dbReference>
<feature type="compositionally biased region" description="Acidic residues" evidence="9">
    <location>
        <begin position="29"/>
        <end position="45"/>
    </location>
</feature>
<dbReference type="GO" id="GO:0005634">
    <property type="term" value="C:nucleus"/>
    <property type="evidence" value="ECO:0007669"/>
    <property type="project" value="UniProtKB-SubCell"/>
</dbReference>
<keyword evidence="12" id="KW-1185">Reference proteome</keyword>
<gene>
    <name evidence="11" type="primary">Atrx_0</name>
    <name evidence="11" type="ORF">AVEN_91687_1</name>
</gene>
<dbReference type="PANTHER" id="PTHR45797:SF3">
    <property type="entry name" value="TRANSCRIPTIONAL REGULATOR ATRX HOMOLOG"/>
    <property type="match status" value="1"/>
</dbReference>
<evidence type="ECO:0000256" key="5">
    <source>
        <dbReference type="ARBA" id="ARBA00022806"/>
    </source>
</evidence>
<feature type="domain" description="Helicase C-terminal" evidence="10">
    <location>
        <begin position="106"/>
        <end position="231"/>
    </location>
</feature>
<dbReference type="Gene3D" id="3.40.50.300">
    <property type="entry name" value="P-loop containing nucleotide triphosphate hydrolases"/>
    <property type="match status" value="1"/>
</dbReference>
<dbReference type="CDD" id="cd18793">
    <property type="entry name" value="SF2_C_SNF"/>
    <property type="match status" value="1"/>
</dbReference>
<name>A0A4Y2SWM1_ARAVE</name>
<evidence type="ECO:0000259" key="10">
    <source>
        <dbReference type="PROSITE" id="PS51194"/>
    </source>
</evidence>
<dbReference type="PROSITE" id="PS51194">
    <property type="entry name" value="HELICASE_CTER"/>
    <property type="match status" value="1"/>
</dbReference>
<dbReference type="InterPro" id="IPR049730">
    <property type="entry name" value="SNF2/RAD54-like_C"/>
</dbReference>
<organism evidence="11 12">
    <name type="scientific">Araneus ventricosus</name>
    <name type="common">Orbweaver spider</name>
    <name type="synonym">Epeira ventricosa</name>
    <dbReference type="NCBI Taxonomy" id="182803"/>
    <lineage>
        <taxon>Eukaryota</taxon>
        <taxon>Metazoa</taxon>
        <taxon>Ecdysozoa</taxon>
        <taxon>Arthropoda</taxon>
        <taxon>Chelicerata</taxon>
        <taxon>Arachnida</taxon>
        <taxon>Araneae</taxon>
        <taxon>Araneomorphae</taxon>
        <taxon>Entelegynae</taxon>
        <taxon>Araneoidea</taxon>
        <taxon>Araneidae</taxon>
        <taxon>Araneus</taxon>
    </lineage>
</organism>
<evidence type="ECO:0000256" key="4">
    <source>
        <dbReference type="ARBA" id="ARBA00022801"/>
    </source>
</evidence>